<dbReference type="RefSeq" id="WP_141400770.1">
    <property type="nucleotide sequence ID" value="NZ_OCND01000005.1"/>
</dbReference>
<dbReference type="OrthoDB" id="6058868at2"/>
<organism evidence="2 3">
    <name type="scientific">Pseudoxanthomonas wuyuanensis</name>
    <dbReference type="NCBI Taxonomy" id="1073196"/>
    <lineage>
        <taxon>Bacteria</taxon>
        <taxon>Pseudomonadati</taxon>
        <taxon>Pseudomonadota</taxon>
        <taxon>Gammaproteobacteria</taxon>
        <taxon>Lysobacterales</taxon>
        <taxon>Lysobacteraceae</taxon>
        <taxon>Pseudoxanthomonas</taxon>
    </lineage>
</organism>
<dbReference type="Proteomes" id="UP000219374">
    <property type="component" value="Unassembled WGS sequence"/>
</dbReference>
<feature type="transmembrane region" description="Helical" evidence="1">
    <location>
        <begin position="105"/>
        <end position="122"/>
    </location>
</feature>
<evidence type="ECO:0000313" key="2">
    <source>
        <dbReference type="EMBL" id="SOD54742.1"/>
    </source>
</evidence>
<reference evidence="2 3" key="1">
    <citation type="submission" date="2017-09" db="EMBL/GenBank/DDBJ databases">
        <authorList>
            <person name="Ehlers B."/>
            <person name="Leendertz F.H."/>
        </authorList>
    </citation>
    <scope>NUCLEOTIDE SEQUENCE [LARGE SCALE GENOMIC DNA]</scope>
    <source>
        <strain evidence="2 3">CGMCC 1.10978</strain>
    </source>
</reference>
<sequence length="150" mass="16539">MEAIDVFGPKLSAMLVALAVVYFLISFAPVWWPALKVFRTNPKLPRPLLFVAIVAALVYGVFSFLAFAVLLPVEAYGIFVAPSLETANVAYGAGLLRISGFFADYWWILVPPVQILLTWYITAQVGRRWAHICAAPPNNSFKPKPLRGSA</sequence>
<feature type="transmembrane region" description="Helical" evidence="1">
    <location>
        <begin position="47"/>
        <end position="71"/>
    </location>
</feature>
<gene>
    <name evidence="2" type="ORF">SAMN06296416_1052</name>
</gene>
<dbReference type="AlphaFoldDB" id="A0A286D7U8"/>
<protein>
    <submittedName>
        <fullName evidence="2">Uncharacterized protein</fullName>
    </submittedName>
</protein>
<evidence type="ECO:0000313" key="3">
    <source>
        <dbReference type="Proteomes" id="UP000219374"/>
    </source>
</evidence>
<name>A0A286D7U8_9GAMM</name>
<evidence type="ECO:0000256" key="1">
    <source>
        <dbReference type="SAM" id="Phobius"/>
    </source>
</evidence>
<accession>A0A286D7U8</accession>
<keyword evidence="1" id="KW-0472">Membrane</keyword>
<proteinExistence type="predicted"/>
<dbReference type="EMBL" id="OCND01000005">
    <property type="protein sequence ID" value="SOD54742.1"/>
    <property type="molecule type" value="Genomic_DNA"/>
</dbReference>
<feature type="transmembrane region" description="Helical" evidence="1">
    <location>
        <begin position="12"/>
        <end position="35"/>
    </location>
</feature>
<keyword evidence="1" id="KW-1133">Transmembrane helix</keyword>
<keyword evidence="3" id="KW-1185">Reference proteome</keyword>
<keyword evidence="1" id="KW-0812">Transmembrane</keyword>